<evidence type="ECO:0000259" key="5">
    <source>
        <dbReference type="PROSITE" id="PS51669"/>
    </source>
</evidence>
<dbReference type="EMBL" id="JWJG01000028">
    <property type="protein sequence ID" value="KIF83131.1"/>
    <property type="molecule type" value="Genomic_DNA"/>
</dbReference>
<sequence length="739" mass="79225">MPHTETTAYRICPLCEACCGLELKISDNKVVSIRGHDADVFSRGYICPKGAALKDLHEDPDRLRTPLIKRDGRFVEASWDEAFAEIARRLPPIVQEHGSDAAAVVIGNPAVHKIGLINYVPRLARALGTRNIFSASTLDQMPKQLSAGLMFGHWLSIPVPDIERCDYLLMLGANPMVSNGSLWTVPDFRGKAKAMRARGGRIVVIDPRRSETAAAADEHHFIRPGADVFLLLGLVHALFDEQLVRPGRLAEHVNGLDPLRDAVRAFTPEHVAARCGFEAATIRRLARELAAAPRAAVYGRIGTCTQQYGTLCSWLVDVLNVLTGNLDREGGAMFPKAAAFAANTAGKPGSGRGIATGRRKSRVSGAPEVLGELPMGCLAEEIETPGAGQVRALISIAGNPVLSAPNGERLSAALEALDFMVSVDIYLNETTRHADVILPGSSPLEDAHYDTAFPQFSYRNHARYSRAVLAREPGQPPEWQILLRLAAIAQGQGAQADVLALDDALFADDVRRATGEHAEAILAALAHLKGPERQLDYALRLGPYGDLFGQKPDGLNLAKLKAASGGIDLGPLKPRIPEALRTPSGKIELAPAALLDDLQRAASDLEQPAPALVVIGRRQVRSCNSWMHNLTILAKGPFRCTALVHPADAQRAGLQEGGAARIASGSRALEVRVQISDEMMPGVVSLPHGWGHDKAGTRMTVAAERPGANLNVLLDETLRDPLSGNAVLSGIPVEIQAIN</sequence>
<keyword evidence="3" id="KW-0408">Iron</keyword>
<dbReference type="GO" id="GO:0043546">
    <property type="term" value="F:molybdopterin cofactor binding"/>
    <property type="evidence" value="ECO:0007669"/>
    <property type="project" value="InterPro"/>
</dbReference>
<dbReference type="InterPro" id="IPR006963">
    <property type="entry name" value="Mopterin_OxRdtase_4Fe-4S_dom"/>
</dbReference>
<dbReference type="Gene3D" id="3.40.228.10">
    <property type="entry name" value="Dimethylsulfoxide Reductase, domain 2"/>
    <property type="match status" value="1"/>
</dbReference>
<dbReference type="Pfam" id="PF00384">
    <property type="entry name" value="Molybdopterin"/>
    <property type="match status" value="1"/>
</dbReference>
<keyword evidence="4" id="KW-0411">Iron-sulfur</keyword>
<reference evidence="6 7" key="1">
    <citation type="submission" date="2014-12" db="EMBL/GenBank/DDBJ databases">
        <title>Denitrispirillum autotrophicum gen. nov., sp. nov., Denitrifying, Facultatively Autotrophic Bacteria Isolated from Rice Paddy Soil.</title>
        <authorList>
            <person name="Ishii S."/>
            <person name="Ashida N."/>
            <person name="Ohno H."/>
            <person name="Otsuka S."/>
            <person name="Yokota A."/>
            <person name="Senoo K."/>
        </authorList>
    </citation>
    <scope>NUCLEOTIDE SEQUENCE [LARGE SCALE GENOMIC DNA]</scope>
    <source>
        <strain evidence="6 7">TSA66</strain>
    </source>
</reference>
<comment type="similarity">
    <text evidence="1">Belongs to the prokaryotic molybdopterin-containing oxidoreductase family.</text>
</comment>
<evidence type="ECO:0000256" key="1">
    <source>
        <dbReference type="ARBA" id="ARBA00010312"/>
    </source>
</evidence>
<dbReference type="Gene3D" id="3.40.50.740">
    <property type="match status" value="1"/>
</dbReference>
<evidence type="ECO:0000313" key="7">
    <source>
        <dbReference type="Proteomes" id="UP000031572"/>
    </source>
</evidence>
<evidence type="ECO:0000256" key="2">
    <source>
        <dbReference type="ARBA" id="ARBA00022723"/>
    </source>
</evidence>
<dbReference type="Pfam" id="PF01568">
    <property type="entry name" value="Molydop_binding"/>
    <property type="match status" value="1"/>
</dbReference>
<dbReference type="GO" id="GO:0046872">
    <property type="term" value="F:metal ion binding"/>
    <property type="evidence" value="ECO:0007669"/>
    <property type="project" value="UniProtKB-KW"/>
</dbReference>
<dbReference type="Pfam" id="PF04879">
    <property type="entry name" value="Molybdop_Fe4S4"/>
    <property type="match status" value="1"/>
</dbReference>
<dbReference type="InterPro" id="IPR006656">
    <property type="entry name" value="Mopterin_OxRdtase"/>
</dbReference>
<evidence type="ECO:0000313" key="6">
    <source>
        <dbReference type="EMBL" id="KIF83131.1"/>
    </source>
</evidence>
<dbReference type="Gene3D" id="2.40.40.20">
    <property type="match status" value="1"/>
</dbReference>
<dbReference type="InterPro" id="IPR006657">
    <property type="entry name" value="MoPterin_dinucl-bd_dom"/>
</dbReference>
<protein>
    <submittedName>
        <fullName evidence="6">Molybdopterin-binding oxidoreductase</fullName>
    </submittedName>
</protein>
<evidence type="ECO:0000256" key="3">
    <source>
        <dbReference type="ARBA" id="ARBA00023004"/>
    </source>
</evidence>
<dbReference type="SUPFAM" id="SSF53706">
    <property type="entry name" value="Formate dehydrogenase/DMSO reductase, domains 1-3"/>
    <property type="match status" value="1"/>
</dbReference>
<dbReference type="OrthoDB" id="9815647at2"/>
<comment type="caution">
    <text evidence="6">The sequence shown here is derived from an EMBL/GenBank/DDBJ whole genome shotgun (WGS) entry which is preliminary data.</text>
</comment>
<dbReference type="Proteomes" id="UP000031572">
    <property type="component" value="Unassembled WGS sequence"/>
</dbReference>
<keyword evidence="2" id="KW-0479">Metal-binding</keyword>
<accession>A0A0C2BYM6</accession>
<dbReference type="PANTHER" id="PTHR43742">
    <property type="entry name" value="TRIMETHYLAMINE-N-OXIDE REDUCTASE"/>
    <property type="match status" value="1"/>
</dbReference>
<dbReference type="GO" id="GO:0051536">
    <property type="term" value="F:iron-sulfur cluster binding"/>
    <property type="evidence" value="ECO:0007669"/>
    <property type="project" value="UniProtKB-KW"/>
</dbReference>
<proteinExistence type="inferred from homology"/>
<dbReference type="PROSITE" id="PS51669">
    <property type="entry name" value="4FE4S_MOW_BIS_MGD"/>
    <property type="match status" value="1"/>
</dbReference>
<dbReference type="SUPFAM" id="SSF50692">
    <property type="entry name" value="ADC-like"/>
    <property type="match status" value="1"/>
</dbReference>
<dbReference type="SMART" id="SM00926">
    <property type="entry name" value="Molybdop_Fe4S4"/>
    <property type="match status" value="1"/>
</dbReference>
<keyword evidence="7" id="KW-1185">Reference proteome</keyword>
<feature type="domain" description="4Fe-4S Mo/W bis-MGD-type" evidence="5">
    <location>
        <begin position="5"/>
        <end position="61"/>
    </location>
</feature>
<dbReference type="GO" id="GO:0016491">
    <property type="term" value="F:oxidoreductase activity"/>
    <property type="evidence" value="ECO:0007669"/>
    <property type="project" value="InterPro"/>
</dbReference>
<dbReference type="AlphaFoldDB" id="A0A0C2BYM6"/>
<dbReference type="STRING" id="709839.TSA66_23500"/>
<dbReference type="RefSeq" id="WP_040041758.1">
    <property type="nucleotide sequence ID" value="NZ_JWJG01000028.1"/>
</dbReference>
<dbReference type="Gene3D" id="2.20.25.90">
    <property type="entry name" value="ADC-like domains"/>
    <property type="match status" value="1"/>
</dbReference>
<dbReference type="InterPro" id="IPR050612">
    <property type="entry name" value="Prok_Mopterin_Oxidored"/>
</dbReference>
<organism evidence="6 7">
    <name type="scientific">Noviherbaspirillum autotrophicum</name>
    <dbReference type="NCBI Taxonomy" id="709839"/>
    <lineage>
        <taxon>Bacteria</taxon>
        <taxon>Pseudomonadati</taxon>
        <taxon>Pseudomonadota</taxon>
        <taxon>Betaproteobacteria</taxon>
        <taxon>Burkholderiales</taxon>
        <taxon>Oxalobacteraceae</taxon>
        <taxon>Noviherbaspirillum</taxon>
    </lineage>
</organism>
<gene>
    <name evidence="6" type="ORF">TSA66_23500</name>
</gene>
<name>A0A0C2BYM6_9BURK</name>
<evidence type="ECO:0000256" key="4">
    <source>
        <dbReference type="ARBA" id="ARBA00023014"/>
    </source>
</evidence>
<dbReference type="InterPro" id="IPR009010">
    <property type="entry name" value="Asp_de-COase-like_dom_sf"/>
</dbReference>
<dbReference type="PANTHER" id="PTHR43742:SF2">
    <property type="entry name" value="ASSIMILATORY NITRATE REDUCTASE CATALYTIC SUBUNIT"/>
    <property type="match status" value="1"/>
</dbReference>